<reference evidence="2" key="1">
    <citation type="journal article" date="2019" name="Int. J. Syst. Evol. Microbiol.">
        <title>The Global Catalogue of Microorganisms (GCM) 10K type strain sequencing project: providing services to taxonomists for standard genome sequencing and annotation.</title>
        <authorList>
            <consortium name="The Broad Institute Genomics Platform"/>
            <consortium name="The Broad Institute Genome Sequencing Center for Infectious Disease"/>
            <person name="Wu L."/>
            <person name="Ma J."/>
        </authorList>
    </citation>
    <scope>NUCLEOTIDE SEQUENCE [LARGE SCALE GENOMIC DNA]</scope>
    <source>
        <strain evidence="2">JCM 16953</strain>
    </source>
</reference>
<protein>
    <recommendedName>
        <fullName evidence="3">Nucleotidyl transferase AbiEii/AbiGii toxin family protein</fullName>
    </recommendedName>
</protein>
<keyword evidence="2" id="KW-1185">Reference proteome</keyword>
<evidence type="ECO:0008006" key="3">
    <source>
        <dbReference type="Google" id="ProtNLM"/>
    </source>
</evidence>
<sequence>MAEALSMLDAPLLAEHNCWFGGGTAIVLANGEFRESVDIDFLVSDPQSYRALRQMVRDHGLGALATRELELGRTPSVDGYGIRTSVLVAGIAIKFEIIHEGRIDLDTPAPDDEICGLRILTRTDQVATKLLANDDRWADTSTFSRDLIDLAMMKPDTAALNAGARKAVDAYGKTVGESLNNAVTYLRDRPQRLDEYIRALKIDAPRAAVWQSIRDLSARSAKIEGLGRGSD</sequence>
<dbReference type="Pfam" id="PF08843">
    <property type="entry name" value="AbiEii"/>
    <property type="match status" value="1"/>
</dbReference>
<name>A0ABP7HWK1_9ACTN</name>
<comment type="caution">
    <text evidence="1">The sequence shown here is derived from an EMBL/GenBank/DDBJ whole genome shotgun (WGS) entry which is preliminary data.</text>
</comment>
<dbReference type="EMBL" id="BAABAH010000001">
    <property type="protein sequence ID" value="GAA3804083.1"/>
    <property type="molecule type" value="Genomic_DNA"/>
</dbReference>
<organism evidence="1 2">
    <name type="scientific">Nocardioides panacisoli</name>
    <dbReference type="NCBI Taxonomy" id="627624"/>
    <lineage>
        <taxon>Bacteria</taxon>
        <taxon>Bacillati</taxon>
        <taxon>Actinomycetota</taxon>
        <taxon>Actinomycetes</taxon>
        <taxon>Propionibacteriales</taxon>
        <taxon>Nocardioidaceae</taxon>
        <taxon>Nocardioides</taxon>
    </lineage>
</organism>
<evidence type="ECO:0000313" key="1">
    <source>
        <dbReference type="EMBL" id="GAA3804083.1"/>
    </source>
</evidence>
<proteinExistence type="predicted"/>
<gene>
    <name evidence="1" type="ORF">GCM10022242_04300</name>
</gene>
<accession>A0ABP7HWK1</accession>
<dbReference type="RefSeq" id="WP_344772141.1">
    <property type="nucleotide sequence ID" value="NZ_BAABAH010000001.1"/>
</dbReference>
<dbReference type="Proteomes" id="UP001501821">
    <property type="component" value="Unassembled WGS sequence"/>
</dbReference>
<dbReference type="InterPro" id="IPR014942">
    <property type="entry name" value="AbiEii"/>
</dbReference>
<evidence type="ECO:0000313" key="2">
    <source>
        <dbReference type="Proteomes" id="UP001501821"/>
    </source>
</evidence>